<feature type="non-terminal residue" evidence="2">
    <location>
        <position position="1"/>
    </location>
</feature>
<reference evidence="2 3" key="1">
    <citation type="submission" date="2024-05" db="EMBL/GenBank/DDBJ databases">
        <authorList>
            <person name="Wallberg A."/>
        </authorList>
    </citation>
    <scope>NUCLEOTIDE SEQUENCE [LARGE SCALE GENOMIC DNA]</scope>
</reference>
<accession>A0AAV2SPA9</accession>
<dbReference type="InterPro" id="IPR057456">
    <property type="entry name" value="Znf_C17orf113"/>
</dbReference>
<dbReference type="Proteomes" id="UP001497623">
    <property type="component" value="Unassembled WGS sequence"/>
</dbReference>
<feature type="non-terminal residue" evidence="2">
    <location>
        <position position="130"/>
    </location>
</feature>
<dbReference type="Pfam" id="PF25431">
    <property type="entry name" value="zf-C17orf113"/>
    <property type="match status" value="1"/>
</dbReference>
<proteinExistence type="predicted"/>
<protein>
    <recommendedName>
        <fullName evidence="1">C17orf113 probable zinc finger domain-containing protein</fullName>
    </recommendedName>
</protein>
<feature type="domain" description="C17orf113 probable zinc finger" evidence="1">
    <location>
        <begin position="16"/>
        <end position="75"/>
    </location>
</feature>
<name>A0AAV2SPA9_MEGNR</name>
<gene>
    <name evidence="2" type="ORF">MNOR_LOCUS38866</name>
</gene>
<dbReference type="PANTHER" id="PTHR46880:SF5">
    <property type="entry name" value="DUF4371 DOMAIN-CONTAINING PROTEIN"/>
    <property type="match status" value="1"/>
</dbReference>
<dbReference type="PANTHER" id="PTHR46880">
    <property type="entry name" value="RAS-ASSOCIATING DOMAIN-CONTAINING PROTEIN"/>
    <property type="match status" value="1"/>
</dbReference>
<sequence length="130" mass="14946">SELRKRGFQSSWQSAYPWVEFDGELMFCTVCREFQHLLSSKNVSFLKGSKTFRKEVLNDHHVSAAHSISMGMKAAKEAPQEAPLGIIKARMNTQQFGNLKVLFNTAYCMAQRNWSFRDFEYLCILQAKNG</sequence>
<dbReference type="AlphaFoldDB" id="A0AAV2SPA9"/>
<dbReference type="EMBL" id="CAXKWB010093278">
    <property type="protein sequence ID" value="CAL4218085.1"/>
    <property type="molecule type" value="Genomic_DNA"/>
</dbReference>
<organism evidence="2 3">
    <name type="scientific">Meganyctiphanes norvegica</name>
    <name type="common">Northern krill</name>
    <name type="synonym">Thysanopoda norvegica</name>
    <dbReference type="NCBI Taxonomy" id="48144"/>
    <lineage>
        <taxon>Eukaryota</taxon>
        <taxon>Metazoa</taxon>
        <taxon>Ecdysozoa</taxon>
        <taxon>Arthropoda</taxon>
        <taxon>Crustacea</taxon>
        <taxon>Multicrustacea</taxon>
        <taxon>Malacostraca</taxon>
        <taxon>Eumalacostraca</taxon>
        <taxon>Eucarida</taxon>
        <taxon>Euphausiacea</taxon>
        <taxon>Euphausiidae</taxon>
        <taxon>Meganyctiphanes</taxon>
    </lineage>
</organism>
<evidence type="ECO:0000313" key="2">
    <source>
        <dbReference type="EMBL" id="CAL4218085.1"/>
    </source>
</evidence>
<keyword evidence="3" id="KW-1185">Reference proteome</keyword>
<comment type="caution">
    <text evidence="2">The sequence shown here is derived from an EMBL/GenBank/DDBJ whole genome shotgun (WGS) entry which is preliminary data.</text>
</comment>
<evidence type="ECO:0000313" key="3">
    <source>
        <dbReference type="Proteomes" id="UP001497623"/>
    </source>
</evidence>
<evidence type="ECO:0000259" key="1">
    <source>
        <dbReference type="Pfam" id="PF25431"/>
    </source>
</evidence>